<evidence type="ECO:0000313" key="2">
    <source>
        <dbReference type="Proteomes" id="UP000009282"/>
    </source>
</evidence>
<dbReference type="EMBL" id="CP003060">
    <property type="protein sequence ID" value="AEP30832.1"/>
    <property type="molecule type" value="Genomic_DNA"/>
</dbReference>
<proteinExistence type="predicted"/>
<reference evidence="1 2" key="1">
    <citation type="journal article" date="2011" name="J. Bacteriol.">
        <title>Complete genome sequence of seawater bacterium Glaciecola nitratireducens FR1064T.</title>
        <authorList>
            <person name="Bian F."/>
            <person name="Qin Q.L."/>
            <person name="Xie B.B."/>
            <person name="Shu Y.L."/>
            <person name="Zhang X.Y."/>
            <person name="Yu Y."/>
            <person name="Chen B."/>
            <person name="Chen X.L."/>
            <person name="Zhou B.C."/>
            <person name="Zhang Y.Z."/>
        </authorList>
    </citation>
    <scope>NUCLEOTIDE SEQUENCE [LARGE SCALE GENOMIC DNA]</scope>
    <source>
        <strain evidence="2">JCM 12485 / KCTC 12276 / FR1064</strain>
    </source>
</reference>
<dbReference type="Proteomes" id="UP000009282">
    <property type="component" value="Chromosome"/>
</dbReference>
<gene>
    <name evidence="1" type="ordered locus">GNIT_2735</name>
</gene>
<dbReference type="HOGENOM" id="CLU_3234170_0_0_6"/>
<dbReference type="KEGG" id="gni:GNIT_2735"/>
<name>G4QIB8_GLANF</name>
<sequence>MLIRHAHLHALLQLCVKQLAEYHFRSKGSGRAFAQEEAVERKR</sequence>
<dbReference type="STRING" id="1085623.GNIT_2735"/>
<evidence type="ECO:0000313" key="1">
    <source>
        <dbReference type="EMBL" id="AEP30832.1"/>
    </source>
</evidence>
<dbReference type="AlphaFoldDB" id="G4QIB8"/>
<accession>G4QIB8</accession>
<protein>
    <submittedName>
        <fullName evidence="1">Uncharacterized protein</fullName>
    </submittedName>
</protein>
<keyword evidence="2" id="KW-1185">Reference proteome</keyword>
<organism evidence="1 2">
    <name type="scientific">Glaciecola nitratireducens (strain JCM 12485 / KCTC 12276 / FR1064)</name>
    <dbReference type="NCBI Taxonomy" id="1085623"/>
    <lineage>
        <taxon>Bacteria</taxon>
        <taxon>Pseudomonadati</taxon>
        <taxon>Pseudomonadota</taxon>
        <taxon>Gammaproteobacteria</taxon>
        <taxon>Alteromonadales</taxon>
        <taxon>Alteromonadaceae</taxon>
        <taxon>Brumicola</taxon>
    </lineage>
</organism>